<dbReference type="PANTHER" id="PTHR12652:SF23">
    <property type="entry name" value="MICROBODY (PEROXISOME) PROLIFERATION PROTEIN PEROXIN 11B (EUROFUNG)"/>
    <property type="match status" value="1"/>
</dbReference>
<organism evidence="6 7">
    <name type="scientific">Trichophyton violaceum</name>
    <dbReference type="NCBI Taxonomy" id="34388"/>
    <lineage>
        <taxon>Eukaryota</taxon>
        <taxon>Fungi</taxon>
        <taxon>Dikarya</taxon>
        <taxon>Ascomycota</taxon>
        <taxon>Pezizomycotina</taxon>
        <taxon>Eurotiomycetes</taxon>
        <taxon>Eurotiomycetidae</taxon>
        <taxon>Onygenales</taxon>
        <taxon>Arthrodermataceae</taxon>
        <taxon>Trichophyton</taxon>
    </lineage>
</organism>
<dbReference type="AlphaFoldDB" id="A0A178FP62"/>
<evidence type="ECO:0000313" key="7">
    <source>
        <dbReference type="Proteomes" id="UP000243519"/>
    </source>
</evidence>
<evidence type="ECO:0000256" key="4">
    <source>
        <dbReference type="ARBA" id="ARBA00046271"/>
    </source>
</evidence>
<dbReference type="GO" id="GO:0016559">
    <property type="term" value="P:peroxisome fission"/>
    <property type="evidence" value="ECO:0007669"/>
    <property type="project" value="InterPro"/>
</dbReference>
<protein>
    <submittedName>
        <fullName evidence="6">Uncharacterized protein</fullName>
    </submittedName>
</protein>
<dbReference type="InterPro" id="IPR008733">
    <property type="entry name" value="PEX11"/>
</dbReference>
<dbReference type="EMBL" id="LHPN01000002">
    <property type="protein sequence ID" value="OAL74292.1"/>
    <property type="molecule type" value="Genomic_DNA"/>
</dbReference>
<evidence type="ECO:0000256" key="5">
    <source>
        <dbReference type="SAM" id="MobiDB-lite"/>
    </source>
</evidence>
<dbReference type="GO" id="GO:0005778">
    <property type="term" value="C:peroxisomal membrane"/>
    <property type="evidence" value="ECO:0007669"/>
    <property type="project" value="UniProtKB-SubCell"/>
</dbReference>
<sequence length="516" mass="56922">MAQFSRYINSAPGIENTLRLLQFSCVILESFSGASPSPWSRAGGQFALSRRYFRFFKFIDYFENAWAAYTLNDSAPAHRRGSIASTLDFSKWSLLGVYLLLEGVTIFDALGVQRTSWGDRALLESNKFWLYALVFSLLSTLWQLTQLRQTPKTSSAIQKKEKVPNAKNNADGLEKAPSVEKQTVSSTEFIIIYQDLIKDLIITVCDICIPGHVLGWIPVSASAMGSAAVLSNAEFLRDHSTTLAVGDSVPLMQADGWPVIVGAPGDGLEDAMGVVGVAEVEDGPSGVVVGVVGVGSSSSESAIKIVVAVIPSALSNRWAWGWSRNTIALLGVQISAVAIQCWIQENEVIHGDAKLQHNKITIDAILTATIMVPPELISGVLFRVEDRLDLKYLSEVSKRLNELTIPFLYKSILITTGRKTNGVVKAHQRAGVLHYTKDIQVANDRSDEHRLDPENPSQMLTKCPSSGAELEDKKRWIDPEPEARFSKVVRYMELRRRVLSILIRYQEMGSSQHNSP</sequence>
<comment type="caution">
    <text evidence="6">The sequence shown here is derived from an EMBL/GenBank/DDBJ whole genome shotgun (WGS) entry which is preliminary data.</text>
</comment>
<evidence type="ECO:0000313" key="6">
    <source>
        <dbReference type="EMBL" id="OAL74292.1"/>
    </source>
</evidence>
<evidence type="ECO:0000256" key="2">
    <source>
        <dbReference type="ARBA" id="ARBA00023136"/>
    </source>
</evidence>
<reference evidence="6 7" key="1">
    <citation type="submission" date="2016-05" db="EMBL/GenBank/DDBJ databases">
        <title>Genome sequencing of Trichophyton violaceum CMCC(F)T3l isolated from hair.</title>
        <authorList>
            <person name="Zhan P."/>
            <person name="Tao Y."/>
            <person name="Liu W."/>
        </authorList>
    </citation>
    <scope>NUCLEOTIDE SEQUENCE [LARGE SCALE GENOMIC DNA]</scope>
    <source>
        <strain evidence="7">CMCC(F)T3l</strain>
    </source>
</reference>
<dbReference type="Pfam" id="PF05648">
    <property type="entry name" value="PEX11"/>
    <property type="match status" value="1"/>
</dbReference>
<evidence type="ECO:0000256" key="1">
    <source>
        <dbReference type="ARBA" id="ARBA00022593"/>
    </source>
</evidence>
<dbReference type="OrthoDB" id="3636394at2759"/>
<feature type="region of interest" description="Disordered" evidence="5">
    <location>
        <begin position="155"/>
        <end position="174"/>
    </location>
</feature>
<accession>A0A178FP62</accession>
<name>A0A178FP62_TRIVO</name>
<evidence type="ECO:0000256" key="3">
    <source>
        <dbReference type="ARBA" id="ARBA00023140"/>
    </source>
</evidence>
<comment type="subcellular location">
    <subcellularLocation>
        <location evidence="4">Peroxisome membrane</location>
    </subcellularLocation>
</comment>
<dbReference type="Proteomes" id="UP000243519">
    <property type="component" value="Unassembled WGS sequence"/>
</dbReference>
<gene>
    <name evidence="6" type="ORF">A7D00_2325</name>
</gene>
<keyword evidence="1" id="KW-0962">Peroxisome biogenesis</keyword>
<dbReference type="PANTHER" id="PTHR12652">
    <property type="entry name" value="PEROXISOMAL BIOGENESIS FACTOR 11"/>
    <property type="match status" value="1"/>
</dbReference>
<keyword evidence="3" id="KW-0576">Peroxisome</keyword>
<keyword evidence="2" id="KW-0472">Membrane</keyword>
<proteinExistence type="predicted"/>
<keyword evidence="7" id="KW-1185">Reference proteome</keyword>